<accession>A0A1T0B6P0</accession>
<keyword evidence="3" id="KW-1185">Reference proteome</keyword>
<feature type="domain" description="HTH Mu-type" evidence="1">
    <location>
        <begin position="1"/>
        <end position="68"/>
    </location>
</feature>
<dbReference type="Gene3D" id="3.30.420.10">
    <property type="entry name" value="Ribonuclease H-like superfamily/Ribonuclease H"/>
    <property type="match status" value="1"/>
</dbReference>
<dbReference type="InterPro" id="IPR015126">
    <property type="entry name" value="Mu_I-gamma"/>
</dbReference>
<dbReference type="EMBL" id="MUYB01000012">
    <property type="protein sequence ID" value="OOS05873.1"/>
    <property type="molecule type" value="Genomic_DNA"/>
</dbReference>
<dbReference type="STRING" id="123822.B0188_03605"/>
<dbReference type="GO" id="GO:0006313">
    <property type="term" value="P:DNA transposition"/>
    <property type="evidence" value="ECO:0007669"/>
    <property type="project" value="InterPro"/>
</dbReference>
<dbReference type="Gene3D" id="1.10.10.60">
    <property type="entry name" value="Homeodomain-like"/>
    <property type="match status" value="2"/>
</dbReference>
<dbReference type="InterPro" id="IPR009057">
    <property type="entry name" value="Homeodomain-like_sf"/>
</dbReference>
<dbReference type="Pfam" id="PF02914">
    <property type="entry name" value="DDE_2"/>
    <property type="match status" value="1"/>
</dbReference>
<dbReference type="Gene3D" id="1.10.10.10">
    <property type="entry name" value="Winged helix-like DNA-binding domain superfamily/Winged helix DNA-binding domain"/>
    <property type="match status" value="1"/>
</dbReference>
<dbReference type="InterPro" id="IPR036388">
    <property type="entry name" value="WH-like_DNA-bd_sf"/>
</dbReference>
<dbReference type="AlphaFoldDB" id="A0A1T0B6P0"/>
<dbReference type="GO" id="GO:0003677">
    <property type="term" value="F:DNA binding"/>
    <property type="evidence" value="ECO:0007669"/>
    <property type="project" value="InterPro"/>
</dbReference>
<evidence type="ECO:0000259" key="1">
    <source>
        <dbReference type="PROSITE" id="PS51702"/>
    </source>
</evidence>
<dbReference type="Gene3D" id="6.10.250.2550">
    <property type="match status" value="1"/>
</dbReference>
<dbReference type="GO" id="GO:0004803">
    <property type="term" value="F:transposase activity"/>
    <property type="evidence" value="ECO:0007669"/>
    <property type="project" value="InterPro"/>
</dbReference>
<dbReference type="InterPro" id="IPR003314">
    <property type="entry name" value="Mu-type_HTH"/>
</dbReference>
<evidence type="ECO:0000313" key="3">
    <source>
        <dbReference type="Proteomes" id="UP000190023"/>
    </source>
</evidence>
<dbReference type="SUPFAM" id="SSF46689">
    <property type="entry name" value="Homeodomain-like"/>
    <property type="match status" value="2"/>
</dbReference>
<dbReference type="InterPro" id="IPR036397">
    <property type="entry name" value="RNaseH_sf"/>
</dbReference>
<dbReference type="InterPro" id="IPR009061">
    <property type="entry name" value="DNA-bd_dom_put_sf"/>
</dbReference>
<dbReference type="InterPro" id="IPR012337">
    <property type="entry name" value="RNaseH-like_sf"/>
</dbReference>
<dbReference type="Proteomes" id="UP000190023">
    <property type="component" value="Unassembled WGS sequence"/>
</dbReference>
<evidence type="ECO:0000313" key="2">
    <source>
        <dbReference type="EMBL" id="OOS05873.1"/>
    </source>
</evidence>
<gene>
    <name evidence="2" type="ORF">B0188_03605</name>
</gene>
<dbReference type="SUPFAM" id="SSF50610">
    <property type="entry name" value="mu transposase, C-terminal domain"/>
    <property type="match status" value="1"/>
</dbReference>
<dbReference type="Gene3D" id="2.30.30.130">
    <property type="entry name" value="Transposase, Mu, C-terminal"/>
    <property type="match status" value="1"/>
</dbReference>
<dbReference type="SUPFAM" id="SSF46955">
    <property type="entry name" value="Putative DNA-binding domain"/>
    <property type="match status" value="1"/>
</dbReference>
<organism evidence="2 3">
    <name type="scientific">[Haemophilus] felis</name>
    <dbReference type="NCBI Taxonomy" id="123822"/>
    <lineage>
        <taxon>Bacteria</taxon>
        <taxon>Pseudomonadati</taxon>
        <taxon>Pseudomonadota</taxon>
        <taxon>Gammaproteobacteria</taxon>
        <taxon>Pasteurellales</taxon>
        <taxon>Pasteurellaceae</taxon>
    </lineage>
</organism>
<dbReference type="GO" id="GO:0015074">
    <property type="term" value="P:DNA integration"/>
    <property type="evidence" value="ECO:0007669"/>
    <property type="project" value="InterPro"/>
</dbReference>
<proteinExistence type="predicted"/>
<dbReference type="PROSITE" id="PS51702">
    <property type="entry name" value="HTH_MU"/>
    <property type="match status" value="1"/>
</dbReference>
<dbReference type="OrthoDB" id="5676324at2"/>
<dbReference type="Pfam" id="PF02316">
    <property type="entry name" value="HTH_Tnp_Mu_1"/>
    <property type="match status" value="1"/>
</dbReference>
<dbReference type="InterPro" id="IPR009004">
    <property type="entry name" value="Transposase_Mu_C"/>
</dbReference>
<dbReference type="Pfam" id="PF09039">
    <property type="entry name" value="HTH_Tnp_Mu_2"/>
    <property type="match status" value="1"/>
</dbReference>
<sequence length="664" mass="75671">MKEWYAARELVGLGGLPNHATNVTRQAKKENWEYRPQEGVKGGGFEYHISSLPLETQKQLKLRSALAEVEAIWEKQKAQEPDLDLAKRLNSATDAAREKAKKKTEAVLQVQAMLDAKVNILEAFSTVSEQKAVSKGSLKNWFYKVQGTPVHEWQALLISGSGKTEKAYKKAFIEQEAWDCFLADYLRPEKPDLCASYRRTAELAKFYGWQIASRQTFQRRLFKEIPYEVILLKREGANAVAKLVPALRRTVKDIQAMEWINGDGYQHNVFVKFPNGEIHRPKTWFWQDVRTRKILGYRTAISENTDSIRLALMEVIYKYGIPRTLTLDNTRAAANKVMTGGIENRYRFKHDELDPKGIMPILGIEVHFTSILYGEGHGQAKPIERAFGRGGIGEIVDKRPELSGFYTGKRVDLKPDNYNGGKDGVAFEVFLQALAAGVASYNNQTDRKTELCQHDKELSFDKVWERDYAPSNVRQASQDQLRILFLQSESVRIKKNGEFTLKAAGKLLGLTNIYWAQDLFGIEAKRVVVRFDPDNLHSNVYVYDLEGRFLAEAICREAKGYGDTRAAREQGRYYKQIVTSAKKQAEALDLLNAHELANLQPQVEVEQPIEEQVKESLMEKAIRTQIVPDHNALRVVEMEEETEEVSEFEKAFQRGVAKLKKNKG</sequence>
<dbReference type="Pfam" id="PF09299">
    <property type="entry name" value="Mu-transpos_C"/>
    <property type="match status" value="1"/>
</dbReference>
<reference evidence="2 3" key="1">
    <citation type="submission" date="2017-02" db="EMBL/GenBank/DDBJ databases">
        <title>Draft genome sequence of Haemophilus felis CCUG 31170 type strain.</title>
        <authorList>
            <person name="Engstrom-Jakobsson H."/>
            <person name="Salva-Serra F."/>
            <person name="Thorell K."/>
            <person name="Gonzales-Siles L."/>
            <person name="Karlsson R."/>
            <person name="Boulund F."/>
            <person name="Engstrand L."/>
            <person name="Kristiansson E."/>
            <person name="Moore E."/>
        </authorList>
    </citation>
    <scope>NUCLEOTIDE SEQUENCE [LARGE SCALE GENOMIC DNA]</scope>
    <source>
        <strain evidence="2 3">CCUG 31170</strain>
    </source>
</reference>
<comment type="caution">
    <text evidence="2">The sequence shown here is derived from an EMBL/GenBank/DDBJ whole genome shotgun (WGS) entry which is preliminary data.</text>
</comment>
<dbReference type="SUPFAM" id="SSF53098">
    <property type="entry name" value="Ribonuclease H-like"/>
    <property type="match status" value="1"/>
</dbReference>
<dbReference type="InterPro" id="IPR015378">
    <property type="entry name" value="Transposase-like_Mu_C"/>
</dbReference>
<protein>
    <submittedName>
        <fullName evidence="2">Transposase</fullName>
    </submittedName>
</protein>
<name>A0A1T0B6P0_9PAST</name>
<dbReference type="InterPro" id="IPR004189">
    <property type="entry name" value="Phage_Mu_transposase"/>
</dbReference>